<protein>
    <submittedName>
        <fullName evidence="2">Uncharacterized protein</fullName>
    </submittedName>
</protein>
<proteinExistence type="predicted"/>
<keyword evidence="3" id="KW-1185">Reference proteome</keyword>
<feature type="compositionally biased region" description="Polar residues" evidence="1">
    <location>
        <begin position="354"/>
        <end position="364"/>
    </location>
</feature>
<evidence type="ECO:0000313" key="3">
    <source>
        <dbReference type="Proteomes" id="UP001165060"/>
    </source>
</evidence>
<gene>
    <name evidence="2" type="ORF">TeGR_g10346</name>
</gene>
<reference evidence="2 3" key="1">
    <citation type="journal article" date="2023" name="Commun. Biol.">
        <title>Genome analysis of Parmales, the sister group of diatoms, reveals the evolutionary specialization of diatoms from phago-mixotrophs to photoautotrophs.</title>
        <authorList>
            <person name="Ban H."/>
            <person name="Sato S."/>
            <person name="Yoshikawa S."/>
            <person name="Yamada K."/>
            <person name="Nakamura Y."/>
            <person name="Ichinomiya M."/>
            <person name="Sato N."/>
            <person name="Blanc-Mathieu R."/>
            <person name="Endo H."/>
            <person name="Kuwata A."/>
            <person name="Ogata H."/>
        </authorList>
    </citation>
    <scope>NUCLEOTIDE SEQUENCE [LARGE SCALE GENOMIC DNA]</scope>
</reference>
<feature type="compositionally biased region" description="Acidic residues" evidence="1">
    <location>
        <begin position="331"/>
        <end position="349"/>
    </location>
</feature>
<evidence type="ECO:0000256" key="1">
    <source>
        <dbReference type="SAM" id="MobiDB-lite"/>
    </source>
</evidence>
<comment type="caution">
    <text evidence="2">The sequence shown here is derived from an EMBL/GenBank/DDBJ whole genome shotgun (WGS) entry which is preliminary data.</text>
</comment>
<dbReference type="EMBL" id="BRYB01006029">
    <property type="protein sequence ID" value="GMI32279.1"/>
    <property type="molecule type" value="Genomic_DNA"/>
</dbReference>
<evidence type="ECO:0000313" key="2">
    <source>
        <dbReference type="EMBL" id="GMI32279.1"/>
    </source>
</evidence>
<name>A0ABQ6MTR7_9STRA</name>
<dbReference type="Proteomes" id="UP001165060">
    <property type="component" value="Unassembled WGS sequence"/>
</dbReference>
<feature type="compositionally biased region" description="Basic and acidic residues" evidence="1">
    <location>
        <begin position="319"/>
        <end position="330"/>
    </location>
</feature>
<accession>A0ABQ6MTR7</accession>
<feature type="region of interest" description="Disordered" evidence="1">
    <location>
        <begin position="319"/>
        <end position="375"/>
    </location>
</feature>
<sequence length="375" mass="42160">MAPMTSCSFGDSLAFGKKLAQDQSKVKNAISAAHAADFVAAQKAKVVPAVTDLYPGKFMLTFHHGRKYDQDDLRAQDCLAEAERSVVLAREEAARHAYEVNYKGKSVPASSRPKGPGFVNHFPLPPGQDELNRRVANDQAGLWSKNKPTGEHTTVEKVIAKKWGVDVDREFWSDGTEKKQFHTTFFEGRRFDSDDFAAQDKKAEADLKRELVGEEQKERAKFAGGMFPVELEEAERTRKFKAQPGFRLDFPKREKAAGIGNGKIIKMLDALREDELVTTKWVTPEPQDFECQPQRPGAAQFLHSQKAKIRHNQRIYKERKAWEGRRQAQEREEEEFGGEEEGGAEEEEEVGRTSVMSANTSVTMMKSEFSMGAGL</sequence>
<organism evidence="2 3">
    <name type="scientific">Tetraparma gracilis</name>
    <dbReference type="NCBI Taxonomy" id="2962635"/>
    <lineage>
        <taxon>Eukaryota</taxon>
        <taxon>Sar</taxon>
        <taxon>Stramenopiles</taxon>
        <taxon>Ochrophyta</taxon>
        <taxon>Bolidophyceae</taxon>
        <taxon>Parmales</taxon>
        <taxon>Triparmaceae</taxon>
        <taxon>Tetraparma</taxon>
    </lineage>
</organism>